<protein>
    <submittedName>
        <fullName evidence="2">N-acetyltransferase</fullName>
    </submittedName>
</protein>
<evidence type="ECO:0000313" key="2">
    <source>
        <dbReference type="EMBL" id="PQJ09547.1"/>
    </source>
</evidence>
<proteinExistence type="predicted"/>
<dbReference type="Gene3D" id="3.40.630.30">
    <property type="match status" value="1"/>
</dbReference>
<dbReference type="GO" id="GO:0016747">
    <property type="term" value="F:acyltransferase activity, transferring groups other than amino-acyl groups"/>
    <property type="evidence" value="ECO:0007669"/>
    <property type="project" value="InterPro"/>
</dbReference>
<dbReference type="Pfam" id="PF00583">
    <property type="entry name" value="Acetyltransf_1"/>
    <property type="match status" value="1"/>
</dbReference>
<organism evidence="2 3">
    <name type="scientific">Flavipsychrobacter stenotrophus</name>
    <dbReference type="NCBI Taxonomy" id="2077091"/>
    <lineage>
        <taxon>Bacteria</taxon>
        <taxon>Pseudomonadati</taxon>
        <taxon>Bacteroidota</taxon>
        <taxon>Chitinophagia</taxon>
        <taxon>Chitinophagales</taxon>
        <taxon>Chitinophagaceae</taxon>
        <taxon>Flavipsychrobacter</taxon>
    </lineage>
</organism>
<evidence type="ECO:0000259" key="1">
    <source>
        <dbReference type="PROSITE" id="PS51186"/>
    </source>
</evidence>
<keyword evidence="3" id="KW-1185">Reference proteome</keyword>
<dbReference type="AlphaFoldDB" id="A0A2S7SSG3"/>
<evidence type="ECO:0000313" key="3">
    <source>
        <dbReference type="Proteomes" id="UP000239872"/>
    </source>
</evidence>
<feature type="domain" description="N-acetyltransferase" evidence="1">
    <location>
        <begin position="1"/>
        <end position="163"/>
    </location>
</feature>
<reference evidence="2 3" key="1">
    <citation type="submission" date="2018-01" db="EMBL/GenBank/DDBJ databases">
        <title>A novel member of the phylum Bacteroidetes isolated from glacier ice.</title>
        <authorList>
            <person name="Liu Q."/>
            <person name="Xin Y.-H."/>
        </authorList>
    </citation>
    <scope>NUCLEOTIDE SEQUENCE [LARGE SCALE GENOMIC DNA]</scope>
    <source>
        <strain evidence="2 3">RB1R16</strain>
    </source>
</reference>
<accession>A0A2S7SSG3</accession>
<dbReference type="EMBL" id="PPSL01000006">
    <property type="protein sequence ID" value="PQJ09547.1"/>
    <property type="molecule type" value="Genomic_DNA"/>
</dbReference>
<keyword evidence="2" id="KW-0808">Transferase</keyword>
<dbReference type="RefSeq" id="WP_105040996.1">
    <property type="nucleotide sequence ID" value="NZ_PPSL01000006.1"/>
</dbReference>
<comment type="caution">
    <text evidence="2">The sequence shown here is derived from an EMBL/GenBank/DDBJ whole genome shotgun (WGS) entry which is preliminary data.</text>
</comment>
<dbReference type="Proteomes" id="UP000239872">
    <property type="component" value="Unassembled WGS sequence"/>
</dbReference>
<name>A0A2S7SSG3_9BACT</name>
<dbReference type="SUPFAM" id="SSF55729">
    <property type="entry name" value="Acyl-CoA N-acyltransferases (Nat)"/>
    <property type="match status" value="1"/>
</dbReference>
<dbReference type="CDD" id="cd04301">
    <property type="entry name" value="NAT_SF"/>
    <property type="match status" value="1"/>
</dbReference>
<dbReference type="InterPro" id="IPR016181">
    <property type="entry name" value="Acyl_CoA_acyltransferase"/>
</dbReference>
<dbReference type="OrthoDB" id="9799096at2"/>
<gene>
    <name evidence="2" type="ORF">CJD36_020130</name>
</gene>
<sequence>MIRTATSTDLERIVEIYNQAVTAGFQTADTDELSIADRIDWFQSHNNKQYPLIVEEIDGVVRGWLSISPYRPGRKALQDCVEISFYVDHAWKGQGIGAALVAEGLKISAGLNYYSVFAIVIDRNLPSIRLLGKFNFTRWAHLPDIANFNGVRCGQLYYGLHLK</sequence>
<dbReference type="PROSITE" id="PS51186">
    <property type="entry name" value="GNAT"/>
    <property type="match status" value="1"/>
</dbReference>
<dbReference type="InterPro" id="IPR000182">
    <property type="entry name" value="GNAT_dom"/>
</dbReference>